<keyword evidence="2" id="KW-1185">Reference proteome</keyword>
<accession>A0AAQ4QEH7</accession>
<dbReference type="InterPro" id="IPR036179">
    <property type="entry name" value="Ig-like_dom_sf"/>
</dbReference>
<evidence type="ECO:0000313" key="2">
    <source>
        <dbReference type="Proteomes" id="UP000007635"/>
    </source>
</evidence>
<dbReference type="Ensembl" id="ENSGACT00000036813.1">
    <property type="protein sequence ID" value="ENSGACP00000049636.1"/>
    <property type="gene ID" value="ENSGACG00000031737.1"/>
</dbReference>
<proteinExistence type="predicted"/>
<name>A0AAQ4QEH7_GASAC</name>
<dbReference type="GeneTree" id="ENSGT01030000234806"/>
<dbReference type="AlphaFoldDB" id="A0AAQ4QEH7"/>
<evidence type="ECO:0000313" key="1">
    <source>
        <dbReference type="Ensembl" id="ENSGACP00000049636.1"/>
    </source>
</evidence>
<protein>
    <recommendedName>
        <fullName evidence="3">Immunoglobulin V-set domain-containing protein</fullName>
    </recommendedName>
</protein>
<organism evidence="1 2">
    <name type="scientific">Gasterosteus aculeatus aculeatus</name>
    <name type="common">three-spined stickleback</name>
    <dbReference type="NCBI Taxonomy" id="481459"/>
    <lineage>
        <taxon>Eukaryota</taxon>
        <taxon>Metazoa</taxon>
        <taxon>Chordata</taxon>
        <taxon>Craniata</taxon>
        <taxon>Vertebrata</taxon>
        <taxon>Euteleostomi</taxon>
        <taxon>Actinopterygii</taxon>
        <taxon>Neopterygii</taxon>
        <taxon>Teleostei</taxon>
        <taxon>Neoteleostei</taxon>
        <taxon>Acanthomorphata</taxon>
        <taxon>Eupercaria</taxon>
        <taxon>Perciformes</taxon>
        <taxon>Cottioidei</taxon>
        <taxon>Gasterosteales</taxon>
        <taxon>Gasterosteidae</taxon>
        <taxon>Gasterosteus</taxon>
    </lineage>
</organism>
<reference evidence="1" key="2">
    <citation type="submission" date="2025-08" db="UniProtKB">
        <authorList>
            <consortium name="Ensembl"/>
        </authorList>
    </citation>
    <scope>IDENTIFICATION</scope>
</reference>
<sequence length="128" mass="14486">MSKCLKMFHFFVPKCSGVETHCDGRQNGAQCFGALGGTLVLQLRTKLDKASEIYKYQWSKNRTIILEGNNNKTSFNRIENRLFFTPSNGTLRINNLIRTDGGEYKLETFGLDGKTSDSRVQQLTIQGK</sequence>
<evidence type="ECO:0008006" key="3">
    <source>
        <dbReference type="Google" id="ProtNLM"/>
    </source>
</evidence>
<dbReference type="SUPFAM" id="SSF48726">
    <property type="entry name" value="Immunoglobulin"/>
    <property type="match status" value="1"/>
</dbReference>
<reference evidence="1" key="3">
    <citation type="submission" date="2025-09" db="UniProtKB">
        <authorList>
            <consortium name="Ensembl"/>
        </authorList>
    </citation>
    <scope>IDENTIFICATION</scope>
</reference>
<dbReference type="Gene3D" id="2.60.40.10">
    <property type="entry name" value="Immunoglobulins"/>
    <property type="match status" value="1"/>
</dbReference>
<dbReference type="InterPro" id="IPR013783">
    <property type="entry name" value="Ig-like_fold"/>
</dbReference>
<dbReference type="Proteomes" id="UP000007635">
    <property type="component" value="Chromosome IV"/>
</dbReference>
<reference evidence="1 2" key="1">
    <citation type="journal article" date="2021" name="G3 (Bethesda)">
        <title>Improved contiguity of the threespine stickleback genome using long-read sequencing.</title>
        <authorList>
            <person name="Nath S."/>
            <person name="Shaw D.E."/>
            <person name="White M.A."/>
        </authorList>
    </citation>
    <scope>NUCLEOTIDE SEQUENCE [LARGE SCALE GENOMIC DNA]</scope>
    <source>
        <strain evidence="1 2">Lake Benthic</strain>
    </source>
</reference>